<organism evidence="1 2">
    <name type="scientific">Amanita thiersii Skay4041</name>
    <dbReference type="NCBI Taxonomy" id="703135"/>
    <lineage>
        <taxon>Eukaryota</taxon>
        <taxon>Fungi</taxon>
        <taxon>Dikarya</taxon>
        <taxon>Basidiomycota</taxon>
        <taxon>Agaricomycotina</taxon>
        <taxon>Agaricomycetes</taxon>
        <taxon>Agaricomycetidae</taxon>
        <taxon>Agaricales</taxon>
        <taxon>Pluteineae</taxon>
        <taxon>Amanitaceae</taxon>
        <taxon>Amanita</taxon>
    </lineage>
</organism>
<feature type="non-terminal residue" evidence="1">
    <location>
        <position position="1"/>
    </location>
</feature>
<dbReference type="EMBL" id="KZ302246">
    <property type="protein sequence ID" value="PFH46037.1"/>
    <property type="molecule type" value="Genomic_DNA"/>
</dbReference>
<protein>
    <submittedName>
        <fullName evidence="1">Uncharacterized protein</fullName>
    </submittedName>
</protein>
<name>A0A2A9NCR0_9AGAR</name>
<dbReference type="Proteomes" id="UP000242287">
    <property type="component" value="Unassembled WGS sequence"/>
</dbReference>
<reference evidence="1 2" key="1">
    <citation type="submission" date="2014-02" db="EMBL/GenBank/DDBJ databases">
        <title>Transposable element dynamics among asymbiotic and ectomycorrhizal Amanita fungi.</title>
        <authorList>
            <consortium name="DOE Joint Genome Institute"/>
            <person name="Hess J."/>
            <person name="Skrede I."/>
            <person name="Wolfe B."/>
            <person name="LaButti K."/>
            <person name="Ohm R.A."/>
            <person name="Grigoriev I.V."/>
            <person name="Pringle A."/>
        </authorList>
    </citation>
    <scope>NUCLEOTIDE SEQUENCE [LARGE SCALE GENOMIC DNA]</scope>
    <source>
        <strain evidence="1 2">SKay4041</strain>
    </source>
</reference>
<accession>A0A2A9NCR0</accession>
<dbReference type="AlphaFoldDB" id="A0A2A9NCR0"/>
<evidence type="ECO:0000313" key="1">
    <source>
        <dbReference type="EMBL" id="PFH46037.1"/>
    </source>
</evidence>
<sequence length="55" mass="6266">SVFDQKVKVLEIRDPSRLAPIEVLRFSEIVGPFVEACHDSKHLLIINFIIAFCLV</sequence>
<evidence type="ECO:0000313" key="2">
    <source>
        <dbReference type="Proteomes" id="UP000242287"/>
    </source>
</evidence>
<proteinExistence type="predicted"/>
<gene>
    <name evidence="1" type="ORF">AMATHDRAFT_156714</name>
</gene>
<keyword evidence="2" id="KW-1185">Reference proteome</keyword>